<evidence type="ECO:0000313" key="3">
    <source>
        <dbReference type="Proteomes" id="UP000324222"/>
    </source>
</evidence>
<dbReference type="EMBL" id="VSRR010000035">
    <property type="protein sequence ID" value="MPC08564.1"/>
    <property type="molecule type" value="Genomic_DNA"/>
</dbReference>
<gene>
    <name evidence="2" type="ORF">E2C01_001155</name>
</gene>
<evidence type="ECO:0000256" key="1">
    <source>
        <dbReference type="SAM" id="MobiDB-lite"/>
    </source>
</evidence>
<reference evidence="2 3" key="1">
    <citation type="submission" date="2019-05" db="EMBL/GenBank/DDBJ databases">
        <title>Another draft genome of Portunus trituberculatus and its Hox gene families provides insights of decapod evolution.</title>
        <authorList>
            <person name="Jeong J.-H."/>
            <person name="Song I."/>
            <person name="Kim S."/>
            <person name="Choi T."/>
            <person name="Kim D."/>
            <person name="Ryu S."/>
            <person name="Kim W."/>
        </authorList>
    </citation>
    <scope>NUCLEOTIDE SEQUENCE [LARGE SCALE GENOMIC DNA]</scope>
    <source>
        <tissue evidence="2">Muscle</tissue>
    </source>
</reference>
<feature type="region of interest" description="Disordered" evidence="1">
    <location>
        <begin position="34"/>
        <end position="54"/>
    </location>
</feature>
<name>A0A5B7CIN9_PORTR</name>
<dbReference type="Proteomes" id="UP000324222">
    <property type="component" value="Unassembled WGS sequence"/>
</dbReference>
<organism evidence="2 3">
    <name type="scientific">Portunus trituberculatus</name>
    <name type="common">Swimming crab</name>
    <name type="synonym">Neptunus trituberculatus</name>
    <dbReference type="NCBI Taxonomy" id="210409"/>
    <lineage>
        <taxon>Eukaryota</taxon>
        <taxon>Metazoa</taxon>
        <taxon>Ecdysozoa</taxon>
        <taxon>Arthropoda</taxon>
        <taxon>Crustacea</taxon>
        <taxon>Multicrustacea</taxon>
        <taxon>Malacostraca</taxon>
        <taxon>Eumalacostraca</taxon>
        <taxon>Eucarida</taxon>
        <taxon>Decapoda</taxon>
        <taxon>Pleocyemata</taxon>
        <taxon>Brachyura</taxon>
        <taxon>Eubrachyura</taxon>
        <taxon>Portunoidea</taxon>
        <taxon>Portunidae</taxon>
        <taxon>Portuninae</taxon>
        <taxon>Portunus</taxon>
    </lineage>
</organism>
<sequence length="83" mass="9857">MWFTVRPSGDRQTKHIMTSIYKCHHIPFVLGHPPAQRQHTSPHHEAPVPHTYSSDSSCTSMVRVKWVYELWRLCSCFWKNKNH</sequence>
<comment type="caution">
    <text evidence="2">The sequence shown here is derived from an EMBL/GenBank/DDBJ whole genome shotgun (WGS) entry which is preliminary data.</text>
</comment>
<evidence type="ECO:0000313" key="2">
    <source>
        <dbReference type="EMBL" id="MPC08564.1"/>
    </source>
</evidence>
<accession>A0A5B7CIN9</accession>
<keyword evidence="3" id="KW-1185">Reference proteome</keyword>
<proteinExistence type="predicted"/>
<protein>
    <submittedName>
        <fullName evidence="2">Uncharacterized protein</fullName>
    </submittedName>
</protein>
<dbReference type="AlphaFoldDB" id="A0A5B7CIN9"/>